<gene>
    <name evidence="2" type="ORF">QNI22_06700</name>
</gene>
<dbReference type="Proteomes" id="UP001232063">
    <property type="component" value="Unassembled WGS sequence"/>
</dbReference>
<dbReference type="AlphaFoldDB" id="A0AAE3QYE5"/>
<reference evidence="2" key="1">
    <citation type="submission" date="2023-05" db="EMBL/GenBank/DDBJ databases">
        <authorList>
            <person name="Zhang X."/>
        </authorList>
    </citation>
    <scope>NUCLEOTIDE SEQUENCE</scope>
    <source>
        <strain evidence="2">BD1B2-1</strain>
    </source>
</reference>
<accession>A0AAE3QYE5</accession>
<sequence>MGGGQASSEKNIDSHFIIEQLDQFSFTLAKETFLVLDNARIHSCRLVKQQMKVWQSRGLFIFFLPPYCPQLNLAETVWRKLKTHWIRPDDYRQKDSLFYAVNRSMTKIGKELTIQFSPFNIN</sequence>
<dbReference type="InterPro" id="IPR038717">
    <property type="entry name" value="Tc1-like_DDE_dom"/>
</dbReference>
<dbReference type="InterPro" id="IPR036397">
    <property type="entry name" value="RNaseH_sf"/>
</dbReference>
<protein>
    <submittedName>
        <fullName evidence="2">Transposase</fullName>
    </submittedName>
</protein>
<dbReference type="RefSeq" id="WP_314509860.1">
    <property type="nucleotide sequence ID" value="NZ_JASJOU010000002.1"/>
</dbReference>
<keyword evidence="3" id="KW-1185">Reference proteome</keyword>
<dbReference type="Pfam" id="PF13358">
    <property type="entry name" value="DDE_3"/>
    <property type="match status" value="1"/>
</dbReference>
<evidence type="ECO:0000313" key="2">
    <source>
        <dbReference type="EMBL" id="MDJ1500324.1"/>
    </source>
</evidence>
<evidence type="ECO:0000259" key="1">
    <source>
        <dbReference type="Pfam" id="PF13358"/>
    </source>
</evidence>
<dbReference type="Gene3D" id="3.30.420.10">
    <property type="entry name" value="Ribonuclease H-like superfamily/Ribonuclease H"/>
    <property type="match status" value="1"/>
</dbReference>
<comment type="caution">
    <text evidence="2">The sequence shown here is derived from an EMBL/GenBank/DDBJ whole genome shotgun (WGS) entry which is preliminary data.</text>
</comment>
<evidence type="ECO:0000313" key="3">
    <source>
        <dbReference type="Proteomes" id="UP001232063"/>
    </source>
</evidence>
<dbReference type="EMBL" id="JASJOU010000002">
    <property type="protein sequence ID" value="MDJ1500324.1"/>
    <property type="molecule type" value="Genomic_DNA"/>
</dbReference>
<dbReference type="GO" id="GO:0003676">
    <property type="term" value="F:nucleic acid binding"/>
    <property type="evidence" value="ECO:0007669"/>
    <property type="project" value="InterPro"/>
</dbReference>
<feature type="domain" description="Tc1-like transposase DDE" evidence="1">
    <location>
        <begin position="9"/>
        <end position="97"/>
    </location>
</feature>
<proteinExistence type="predicted"/>
<name>A0AAE3QYE5_9BACT</name>
<organism evidence="2 3">
    <name type="scientific">Xanthocytophaga agilis</name>
    <dbReference type="NCBI Taxonomy" id="3048010"/>
    <lineage>
        <taxon>Bacteria</taxon>
        <taxon>Pseudomonadati</taxon>
        <taxon>Bacteroidota</taxon>
        <taxon>Cytophagia</taxon>
        <taxon>Cytophagales</taxon>
        <taxon>Rhodocytophagaceae</taxon>
        <taxon>Xanthocytophaga</taxon>
    </lineage>
</organism>